<evidence type="ECO:0008006" key="3">
    <source>
        <dbReference type="Google" id="ProtNLM"/>
    </source>
</evidence>
<evidence type="ECO:0000313" key="1">
    <source>
        <dbReference type="EMBL" id="QXT38224.1"/>
    </source>
</evidence>
<dbReference type="Proteomes" id="UP000825009">
    <property type="component" value="Chromosome"/>
</dbReference>
<proteinExistence type="predicted"/>
<gene>
    <name evidence="1" type="ORF">KYE46_09690</name>
</gene>
<protein>
    <recommendedName>
        <fullName evidence="3">4Fe-4S ferredoxin-type domain-containing protein</fullName>
    </recommendedName>
</protein>
<reference evidence="1 2" key="1">
    <citation type="submission" date="2021-07" db="EMBL/GenBank/DDBJ databases">
        <title>A novel Jannaschia species isolated from marine dinoflagellate Ceratoperidinium margalefii.</title>
        <authorList>
            <person name="Jiang Y."/>
            <person name="Li Z."/>
        </authorList>
    </citation>
    <scope>NUCLEOTIDE SEQUENCE [LARGE SCALE GENOMIC DNA]</scope>
    <source>
        <strain evidence="1 2">J12C1-MA-4</strain>
    </source>
</reference>
<keyword evidence="2" id="KW-1185">Reference proteome</keyword>
<dbReference type="EMBL" id="CP079194">
    <property type="protein sequence ID" value="QXT38224.1"/>
    <property type="molecule type" value="Genomic_DNA"/>
</dbReference>
<dbReference type="KEGG" id="gce:KYE46_09690"/>
<sequence length="55" mass="6141">MVISRQATAPISAPAIARLRESCMGCTDCKGTCTELMQMFLLPEILLRRRREGQS</sequence>
<dbReference type="RefSeq" id="WP_219000421.1">
    <property type="nucleotide sequence ID" value="NZ_CP079194.1"/>
</dbReference>
<accession>A0A8F6TU59</accession>
<name>A0A8F6TU59_9RHOB</name>
<evidence type="ECO:0000313" key="2">
    <source>
        <dbReference type="Proteomes" id="UP000825009"/>
    </source>
</evidence>
<dbReference type="AlphaFoldDB" id="A0A8F6TU59"/>
<organism evidence="1 2">
    <name type="scientific">Gymnodinialimonas ceratoperidinii</name>
    <dbReference type="NCBI Taxonomy" id="2856823"/>
    <lineage>
        <taxon>Bacteria</taxon>
        <taxon>Pseudomonadati</taxon>
        <taxon>Pseudomonadota</taxon>
        <taxon>Alphaproteobacteria</taxon>
        <taxon>Rhodobacterales</taxon>
        <taxon>Paracoccaceae</taxon>
        <taxon>Gymnodinialimonas</taxon>
    </lineage>
</organism>